<accession>A0ABZ2JYV6</accession>
<protein>
    <submittedName>
        <fullName evidence="1">Uncharacterized protein</fullName>
    </submittedName>
</protein>
<reference evidence="1 2" key="1">
    <citation type="submission" date="2021-12" db="EMBL/GenBank/DDBJ databases">
        <title>Discovery of the Pendulisporaceae a myxobacterial family with distinct sporulation behavior and unique specialized metabolism.</title>
        <authorList>
            <person name="Garcia R."/>
            <person name="Popoff A."/>
            <person name="Bader C.D."/>
            <person name="Loehr J."/>
            <person name="Walesch S."/>
            <person name="Walt C."/>
            <person name="Boldt J."/>
            <person name="Bunk B."/>
            <person name="Haeckl F.J.F.P.J."/>
            <person name="Gunesch A.P."/>
            <person name="Birkelbach J."/>
            <person name="Nuebel U."/>
            <person name="Pietschmann T."/>
            <person name="Bach T."/>
            <person name="Mueller R."/>
        </authorList>
    </citation>
    <scope>NUCLEOTIDE SEQUENCE [LARGE SCALE GENOMIC DNA]</scope>
    <source>
        <strain evidence="1 2">MSr12523</strain>
    </source>
</reference>
<keyword evidence="2" id="KW-1185">Reference proteome</keyword>
<evidence type="ECO:0000313" key="1">
    <source>
        <dbReference type="EMBL" id="WXA91666.1"/>
    </source>
</evidence>
<dbReference type="RefSeq" id="WP_394842287.1">
    <property type="nucleotide sequence ID" value="NZ_CP089982.1"/>
</dbReference>
<name>A0ABZ2JYV6_9BACT</name>
<organism evidence="1 2">
    <name type="scientific">Pendulispora brunnea</name>
    <dbReference type="NCBI Taxonomy" id="2905690"/>
    <lineage>
        <taxon>Bacteria</taxon>
        <taxon>Pseudomonadati</taxon>
        <taxon>Myxococcota</taxon>
        <taxon>Myxococcia</taxon>
        <taxon>Myxococcales</taxon>
        <taxon>Sorangiineae</taxon>
        <taxon>Pendulisporaceae</taxon>
        <taxon>Pendulispora</taxon>
    </lineage>
</organism>
<dbReference type="Proteomes" id="UP001379533">
    <property type="component" value="Chromosome"/>
</dbReference>
<evidence type="ECO:0000313" key="2">
    <source>
        <dbReference type="Proteomes" id="UP001379533"/>
    </source>
</evidence>
<gene>
    <name evidence="1" type="ORF">LZC95_35095</name>
</gene>
<dbReference type="EMBL" id="CP089982">
    <property type="protein sequence ID" value="WXA91666.1"/>
    <property type="molecule type" value="Genomic_DNA"/>
</dbReference>
<proteinExistence type="predicted"/>
<sequence length="86" mass="9191">MEGTAVRFGTGLSVNPWAAVPAAFADTGALLRIQLVLAAKVALLYNETYLDDNEPPFELLVPIMGSRVVGELLRELAMRGGMGRTS</sequence>